<comment type="similarity">
    <text evidence="2">Belongs to the amidase family.</text>
</comment>
<dbReference type="EC" id="3.5.1.4" evidence="3"/>
<dbReference type="AlphaFoldDB" id="A0A6N4W9H4"/>
<comment type="catalytic activity">
    <reaction evidence="1">
        <text>a monocarboxylic acid amide + H2O = a monocarboxylate + NH4(+)</text>
        <dbReference type="Rhea" id="RHEA:12020"/>
        <dbReference type="ChEBI" id="CHEBI:15377"/>
        <dbReference type="ChEBI" id="CHEBI:28938"/>
        <dbReference type="ChEBI" id="CHEBI:35757"/>
        <dbReference type="ChEBI" id="CHEBI:83628"/>
        <dbReference type="EC" id="3.5.1.4"/>
    </reaction>
</comment>
<dbReference type="Gene3D" id="3.90.1300.10">
    <property type="entry name" value="Amidase signature (AS) domain"/>
    <property type="match status" value="1"/>
</dbReference>
<accession>A0A6N4W9H4</accession>
<dbReference type="PROSITE" id="PS00571">
    <property type="entry name" value="AMIDASES"/>
    <property type="match status" value="1"/>
</dbReference>
<dbReference type="InterPro" id="IPR000120">
    <property type="entry name" value="Amidase"/>
</dbReference>
<keyword evidence="6" id="KW-1185">Reference proteome</keyword>
<dbReference type="EMBL" id="AP022620">
    <property type="protein sequence ID" value="BBZ78670.1"/>
    <property type="molecule type" value="Genomic_DNA"/>
</dbReference>
<protein>
    <recommendedName>
        <fullName evidence="3">amidase</fullName>
        <ecNumber evidence="3">3.5.1.4</ecNumber>
    </recommendedName>
</protein>
<dbReference type="PANTHER" id="PTHR11895:SF7">
    <property type="entry name" value="GLUTAMYL-TRNA(GLN) AMIDOTRANSFERASE SUBUNIT A, MITOCHONDRIAL"/>
    <property type="match status" value="1"/>
</dbReference>
<dbReference type="PANTHER" id="PTHR11895">
    <property type="entry name" value="TRANSAMIDASE"/>
    <property type="match status" value="1"/>
</dbReference>
<evidence type="ECO:0000313" key="5">
    <source>
        <dbReference type="EMBL" id="BBZ78670.1"/>
    </source>
</evidence>
<dbReference type="GO" id="GO:0004040">
    <property type="term" value="F:amidase activity"/>
    <property type="evidence" value="ECO:0007669"/>
    <property type="project" value="UniProtKB-EC"/>
</dbReference>
<evidence type="ECO:0000256" key="1">
    <source>
        <dbReference type="ARBA" id="ARBA00001311"/>
    </source>
</evidence>
<dbReference type="Pfam" id="PF01425">
    <property type="entry name" value="Amidase"/>
    <property type="match status" value="1"/>
</dbReference>
<dbReference type="InterPro" id="IPR036928">
    <property type="entry name" value="AS_sf"/>
</dbReference>
<proteinExistence type="inferred from homology"/>
<evidence type="ECO:0000313" key="6">
    <source>
        <dbReference type="Proteomes" id="UP000467249"/>
    </source>
</evidence>
<dbReference type="KEGG" id="many:MANY_40070"/>
<feature type="domain" description="Amidase" evidence="4">
    <location>
        <begin position="27"/>
        <end position="439"/>
    </location>
</feature>
<evidence type="ECO:0000256" key="3">
    <source>
        <dbReference type="ARBA" id="ARBA00012922"/>
    </source>
</evidence>
<reference evidence="5 6" key="1">
    <citation type="journal article" date="2019" name="Emerg. Microbes Infect.">
        <title>Comprehensive subspecies identification of 175 nontuberculous mycobacteria species based on 7547 genomic profiles.</title>
        <authorList>
            <person name="Matsumoto Y."/>
            <person name="Kinjo T."/>
            <person name="Motooka D."/>
            <person name="Nabeya D."/>
            <person name="Jung N."/>
            <person name="Uechi K."/>
            <person name="Horii T."/>
            <person name="Iida T."/>
            <person name="Fujita J."/>
            <person name="Nakamura S."/>
        </authorList>
    </citation>
    <scope>NUCLEOTIDE SEQUENCE [LARGE SCALE GENOMIC DNA]</scope>
    <source>
        <strain evidence="5 6">JCM 30275</strain>
    </source>
</reference>
<name>A0A6N4W9H4_9MYCO</name>
<dbReference type="InterPro" id="IPR023631">
    <property type="entry name" value="Amidase_dom"/>
</dbReference>
<organism evidence="5 6">
    <name type="scientific">Mycolicibacterium anyangense</name>
    <dbReference type="NCBI Taxonomy" id="1431246"/>
    <lineage>
        <taxon>Bacteria</taxon>
        <taxon>Bacillati</taxon>
        <taxon>Actinomycetota</taxon>
        <taxon>Actinomycetes</taxon>
        <taxon>Mycobacteriales</taxon>
        <taxon>Mycobacteriaceae</taxon>
        <taxon>Mycolicibacterium</taxon>
    </lineage>
</organism>
<evidence type="ECO:0000259" key="4">
    <source>
        <dbReference type="Pfam" id="PF01425"/>
    </source>
</evidence>
<dbReference type="InterPro" id="IPR020556">
    <property type="entry name" value="Amidase_CS"/>
</dbReference>
<sequence>MPDLREQGILGALSRAQQRRDLTSSRLVELALHRTAASADLNAVVCIDADAARAAADDIDRKRTRGDTLGMLAGVPVLVKDNMDVAGLPTTHGSKLHAGAGPALTDDRQVARLRAADAVIVGKTNLSEFAMEAISDNLVFGATHNPWRRGISPGGSSGGSAAALAAGLIPVATGTDGGGSVRIPAALCGLLGLKPTSGVVGARPARLPVELSCAGPMASTVADLRLLAQLGAGPAYGDPSCVYGPDPGWTTRPLGKVFATTRVAGQQPVAADVEDVFTSAVGDFARAVDRQAHWLPPGVLPAAADEIWATIYAAEDVYSVGSDLLRTGRRLLDTRVLAWVDQGLGVTLEEYLAARQARNDCVLVLDQLLAEGNLLLTPTVTAAPYPVGGSTGDTGGLMPIDLFNTAAMNLTGHPALNVPAGYVDGVPFGLQVVGPRGSDLWLIALAEVWERYRPWPLVAPGYEPFLPSC</sequence>
<evidence type="ECO:0000256" key="2">
    <source>
        <dbReference type="ARBA" id="ARBA00009199"/>
    </source>
</evidence>
<dbReference type="Proteomes" id="UP000467249">
    <property type="component" value="Chromosome"/>
</dbReference>
<gene>
    <name evidence="5" type="ORF">MANY_40070</name>
</gene>
<dbReference type="SUPFAM" id="SSF75304">
    <property type="entry name" value="Amidase signature (AS) enzymes"/>
    <property type="match status" value="1"/>
</dbReference>